<feature type="active site" description="Proton donor/acceptor" evidence="1">
    <location>
        <position position="86"/>
    </location>
</feature>
<dbReference type="RefSeq" id="WP_054702480.1">
    <property type="nucleotide sequence ID" value="NZ_AZEE01000025.1"/>
</dbReference>
<dbReference type="InterPro" id="IPR013078">
    <property type="entry name" value="His_Pase_superF_clade-1"/>
</dbReference>
<sequence>MKRLFIIRHGKTQWNLEKRLQGAGANSPLLTDDLTGYEQLAAYLDTYRFSQVYSSPIERAVDTAKLVTLRMKQPIDDIQLLPDLKELSFGEWEGKTKAELIVAQPDLFKQLSKRQNDPGLTAIGVEDFNAAQQRYVRALDQITASLGPDENALIFSHGGISQLGIKGATGNQHLLGLKNLSTSILGVRPDGYYVDVYNQTAYLNHVDLNEGNVSII</sequence>
<dbReference type="AlphaFoldDB" id="A0A0R1M0P1"/>
<dbReference type="OrthoDB" id="9782128at2"/>
<dbReference type="PANTHER" id="PTHR48100:SF1">
    <property type="entry name" value="HISTIDINE PHOSPHATASE FAMILY PROTEIN-RELATED"/>
    <property type="match status" value="1"/>
</dbReference>
<accession>A0A0R1M0P1</accession>
<dbReference type="Gene3D" id="3.40.50.1240">
    <property type="entry name" value="Phosphoglycerate mutase-like"/>
    <property type="match status" value="1"/>
</dbReference>
<dbReference type="STRING" id="1423776.FD04_GL000113"/>
<dbReference type="SUPFAM" id="SSF53254">
    <property type="entry name" value="Phosphoglycerate mutase-like"/>
    <property type="match status" value="1"/>
</dbReference>
<protein>
    <submittedName>
        <fullName evidence="3">Phosphoglycerate mutase</fullName>
    </submittedName>
</protein>
<dbReference type="PANTHER" id="PTHR48100">
    <property type="entry name" value="BROAD-SPECIFICITY PHOSPHATASE YOR283W-RELATED"/>
    <property type="match status" value="1"/>
</dbReference>
<organism evidence="3 4">
    <name type="scientific">Secundilactobacillus odoratitofui DSM 19909 = JCM 15043</name>
    <dbReference type="NCBI Taxonomy" id="1423776"/>
    <lineage>
        <taxon>Bacteria</taxon>
        <taxon>Bacillati</taxon>
        <taxon>Bacillota</taxon>
        <taxon>Bacilli</taxon>
        <taxon>Lactobacillales</taxon>
        <taxon>Lactobacillaceae</taxon>
        <taxon>Secundilactobacillus</taxon>
    </lineage>
</organism>
<feature type="binding site" evidence="2">
    <location>
        <position position="59"/>
    </location>
    <ligand>
        <name>substrate</name>
    </ligand>
</feature>
<dbReference type="InterPro" id="IPR050275">
    <property type="entry name" value="PGM_Phosphatase"/>
</dbReference>
<comment type="caution">
    <text evidence="3">The sequence shown here is derived from an EMBL/GenBank/DDBJ whole genome shotgun (WGS) entry which is preliminary data.</text>
</comment>
<name>A0A0R1M0P1_9LACO</name>
<dbReference type="InterPro" id="IPR029033">
    <property type="entry name" value="His_PPase_superfam"/>
</dbReference>
<dbReference type="Pfam" id="PF00300">
    <property type="entry name" value="His_Phos_1"/>
    <property type="match status" value="1"/>
</dbReference>
<dbReference type="CDD" id="cd07067">
    <property type="entry name" value="HP_PGM_like"/>
    <property type="match status" value="1"/>
</dbReference>
<evidence type="ECO:0000313" key="4">
    <source>
        <dbReference type="Proteomes" id="UP000051160"/>
    </source>
</evidence>
<dbReference type="Proteomes" id="UP000051160">
    <property type="component" value="Unassembled WGS sequence"/>
</dbReference>
<dbReference type="GO" id="GO:0016791">
    <property type="term" value="F:phosphatase activity"/>
    <property type="evidence" value="ECO:0007669"/>
    <property type="project" value="TreeGrafter"/>
</dbReference>
<gene>
    <name evidence="3" type="ORF">FD04_GL000113</name>
</gene>
<dbReference type="EMBL" id="AZEE01000025">
    <property type="protein sequence ID" value="KRK98964.1"/>
    <property type="molecule type" value="Genomic_DNA"/>
</dbReference>
<dbReference type="SMART" id="SM00855">
    <property type="entry name" value="PGAM"/>
    <property type="match status" value="1"/>
</dbReference>
<dbReference type="GO" id="GO:0005737">
    <property type="term" value="C:cytoplasm"/>
    <property type="evidence" value="ECO:0007669"/>
    <property type="project" value="TreeGrafter"/>
</dbReference>
<feature type="binding site" evidence="2">
    <location>
        <position position="97"/>
    </location>
    <ligand>
        <name>substrate</name>
    </ligand>
</feature>
<feature type="active site" description="Tele-phosphohistidine intermediate" evidence="1">
    <location>
        <position position="9"/>
    </location>
</feature>
<proteinExistence type="predicted"/>
<evidence type="ECO:0000256" key="1">
    <source>
        <dbReference type="PIRSR" id="PIRSR613078-1"/>
    </source>
</evidence>
<evidence type="ECO:0000313" key="3">
    <source>
        <dbReference type="EMBL" id="KRK98964.1"/>
    </source>
</evidence>
<evidence type="ECO:0000256" key="2">
    <source>
        <dbReference type="PIRSR" id="PIRSR613078-2"/>
    </source>
</evidence>
<feature type="binding site" evidence="2">
    <location>
        <begin position="8"/>
        <end position="15"/>
    </location>
    <ligand>
        <name>substrate</name>
    </ligand>
</feature>
<reference evidence="3 4" key="1">
    <citation type="journal article" date="2015" name="Genome Announc.">
        <title>Expanding the biotechnology potential of lactobacilli through comparative genomics of 213 strains and associated genera.</title>
        <authorList>
            <person name="Sun Z."/>
            <person name="Harris H.M."/>
            <person name="McCann A."/>
            <person name="Guo C."/>
            <person name="Argimon S."/>
            <person name="Zhang W."/>
            <person name="Yang X."/>
            <person name="Jeffery I.B."/>
            <person name="Cooney J.C."/>
            <person name="Kagawa T.F."/>
            <person name="Liu W."/>
            <person name="Song Y."/>
            <person name="Salvetti E."/>
            <person name="Wrobel A."/>
            <person name="Rasinkangas P."/>
            <person name="Parkhill J."/>
            <person name="Rea M.C."/>
            <person name="O'Sullivan O."/>
            <person name="Ritari J."/>
            <person name="Douillard F.P."/>
            <person name="Paul Ross R."/>
            <person name="Yang R."/>
            <person name="Briner A.E."/>
            <person name="Felis G.E."/>
            <person name="de Vos W.M."/>
            <person name="Barrangou R."/>
            <person name="Klaenhammer T.R."/>
            <person name="Caufield P.W."/>
            <person name="Cui Y."/>
            <person name="Zhang H."/>
            <person name="O'Toole P.W."/>
        </authorList>
    </citation>
    <scope>NUCLEOTIDE SEQUENCE [LARGE SCALE GENOMIC DNA]</scope>
    <source>
        <strain evidence="3 4">DSM 19909</strain>
    </source>
</reference>
<keyword evidence="4" id="KW-1185">Reference proteome</keyword>
<dbReference type="PATRIC" id="fig|1423776.4.peg.110"/>